<sequence length="256" mass="28233">MEAFADDRRGKAITNDDPRNEYTYGEFPCDSFDFLVDRALELMADGNNGGMFRNEDGNKIMVDLGSGCGRLVFYAALTRGGTSQDDVSSTTQRSTQWDVHGVEIGTQLHSLAVNSLQRGVDNGWFTSIDNESDANGSQIAFHNGNALPVEDPFFQFSQSTDDTPAIQTLLSRTSLLFAYSTVWETDPTQQFHPELGAMILSPKWSQTLASQCQNGCVAITTDRALNPEHGWKLLDRMDVENPSVWGSVGYISVLLK</sequence>
<dbReference type="InterPro" id="IPR029063">
    <property type="entry name" value="SAM-dependent_MTases_sf"/>
</dbReference>
<gene>
    <name evidence="1" type="ORF">THAPSDRAFT_5289</name>
</gene>
<evidence type="ECO:0000313" key="2">
    <source>
        <dbReference type="Proteomes" id="UP000001449"/>
    </source>
</evidence>
<dbReference type="InParanoid" id="B8C2H8"/>
<accession>B8C2H8</accession>
<dbReference type="OMA" id="EYTYGEF"/>
<dbReference type="GeneID" id="7449592"/>
<reference evidence="1 2" key="1">
    <citation type="journal article" date="2004" name="Science">
        <title>The genome of the diatom Thalassiosira pseudonana: ecology, evolution, and metabolism.</title>
        <authorList>
            <person name="Armbrust E.V."/>
            <person name="Berges J.A."/>
            <person name="Bowler C."/>
            <person name="Green B.R."/>
            <person name="Martinez D."/>
            <person name="Putnam N.H."/>
            <person name="Zhou S."/>
            <person name="Allen A.E."/>
            <person name="Apt K.E."/>
            <person name="Bechner M."/>
            <person name="Brzezinski M.A."/>
            <person name="Chaal B.K."/>
            <person name="Chiovitti A."/>
            <person name="Davis A.K."/>
            <person name="Demarest M.S."/>
            <person name="Detter J.C."/>
            <person name="Glavina T."/>
            <person name="Goodstein D."/>
            <person name="Hadi M.Z."/>
            <person name="Hellsten U."/>
            <person name="Hildebrand M."/>
            <person name="Jenkins B.D."/>
            <person name="Jurka J."/>
            <person name="Kapitonov V.V."/>
            <person name="Kroger N."/>
            <person name="Lau W.W."/>
            <person name="Lane T.W."/>
            <person name="Larimer F.W."/>
            <person name="Lippmeier J.C."/>
            <person name="Lucas S."/>
            <person name="Medina M."/>
            <person name="Montsant A."/>
            <person name="Obornik M."/>
            <person name="Parker M.S."/>
            <person name="Palenik B."/>
            <person name="Pazour G.J."/>
            <person name="Richardson P.M."/>
            <person name="Rynearson T.A."/>
            <person name="Saito M.A."/>
            <person name="Schwartz D.C."/>
            <person name="Thamatrakoln K."/>
            <person name="Valentin K."/>
            <person name="Vardi A."/>
            <person name="Wilkerson F.P."/>
            <person name="Rokhsar D.S."/>
        </authorList>
    </citation>
    <scope>NUCLEOTIDE SEQUENCE [LARGE SCALE GENOMIC DNA]</scope>
    <source>
        <strain evidence="1 2">CCMP1335</strain>
    </source>
</reference>
<dbReference type="eggNOG" id="ENOG502QY9W">
    <property type="taxonomic scope" value="Eukaryota"/>
</dbReference>
<evidence type="ECO:0000313" key="1">
    <source>
        <dbReference type="EMBL" id="EED91953.1"/>
    </source>
</evidence>
<protein>
    <recommendedName>
        <fullName evidence="3">DOT1 domain-containing protein</fullName>
    </recommendedName>
</protein>
<dbReference type="RefSeq" id="XP_002290201.1">
    <property type="nucleotide sequence ID" value="XM_002290165.1"/>
</dbReference>
<reference evidence="1 2" key="2">
    <citation type="journal article" date="2008" name="Nature">
        <title>The Phaeodactylum genome reveals the evolutionary history of diatom genomes.</title>
        <authorList>
            <person name="Bowler C."/>
            <person name="Allen A.E."/>
            <person name="Badger J.H."/>
            <person name="Grimwood J."/>
            <person name="Jabbari K."/>
            <person name="Kuo A."/>
            <person name="Maheswari U."/>
            <person name="Martens C."/>
            <person name="Maumus F."/>
            <person name="Otillar R.P."/>
            <person name="Rayko E."/>
            <person name="Salamov A."/>
            <person name="Vandepoele K."/>
            <person name="Beszteri B."/>
            <person name="Gruber A."/>
            <person name="Heijde M."/>
            <person name="Katinka M."/>
            <person name="Mock T."/>
            <person name="Valentin K."/>
            <person name="Verret F."/>
            <person name="Berges J.A."/>
            <person name="Brownlee C."/>
            <person name="Cadoret J.P."/>
            <person name="Chiovitti A."/>
            <person name="Choi C.J."/>
            <person name="Coesel S."/>
            <person name="De Martino A."/>
            <person name="Detter J.C."/>
            <person name="Durkin C."/>
            <person name="Falciatore A."/>
            <person name="Fournet J."/>
            <person name="Haruta M."/>
            <person name="Huysman M.J."/>
            <person name="Jenkins B.D."/>
            <person name="Jiroutova K."/>
            <person name="Jorgensen R.E."/>
            <person name="Joubert Y."/>
            <person name="Kaplan A."/>
            <person name="Kroger N."/>
            <person name="Kroth P.G."/>
            <person name="La Roche J."/>
            <person name="Lindquist E."/>
            <person name="Lommer M."/>
            <person name="Martin-Jezequel V."/>
            <person name="Lopez P.J."/>
            <person name="Lucas S."/>
            <person name="Mangogna M."/>
            <person name="McGinnis K."/>
            <person name="Medlin L.K."/>
            <person name="Montsant A."/>
            <person name="Oudot-Le Secq M.P."/>
            <person name="Napoli C."/>
            <person name="Obornik M."/>
            <person name="Parker M.S."/>
            <person name="Petit J.L."/>
            <person name="Porcel B.M."/>
            <person name="Poulsen N."/>
            <person name="Robison M."/>
            <person name="Rychlewski L."/>
            <person name="Rynearson T.A."/>
            <person name="Schmutz J."/>
            <person name="Shapiro H."/>
            <person name="Siaut M."/>
            <person name="Stanley M."/>
            <person name="Sussman M.R."/>
            <person name="Taylor A.R."/>
            <person name="Vardi A."/>
            <person name="von Dassow P."/>
            <person name="Vyverman W."/>
            <person name="Willis A."/>
            <person name="Wyrwicz L.S."/>
            <person name="Rokhsar D.S."/>
            <person name="Weissenbach J."/>
            <person name="Armbrust E.V."/>
            <person name="Green B.R."/>
            <person name="Van de Peer Y."/>
            <person name="Grigoriev I.V."/>
        </authorList>
    </citation>
    <scope>NUCLEOTIDE SEQUENCE [LARGE SCALE GENOMIC DNA]</scope>
    <source>
        <strain evidence="1 2">CCMP1335</strain>
    </source>
</reference>
<dbReference type="KEGG" id="tps:THAPSDRAFT_5289"/>
<proteinExistence type="predicted"/>
<dbReference type="HOGENOM" id="CLU_1087699_0_0_1"/>
<evidence type="ECO:0008006" key="3">
    <source>
        <dbReference type="Google" id="ProtNLM"/>
    </source>
</evidence>
<name>B8C2H8_THAPS</name>
<dbReference type="Proteomes" id="UP000001449">
    <property type="component" value="Chromosome 5"/>
</dbReference>
<dbReference type="Gene3D" id="3.40.50.150">
    <property type="entry name" value="Vaccinia Virus protein VP39"/>
    <property type="match status" value="1"/>
</dbReference>
<dbReference type="AlphaFoldDB" id="B8C2H8"/>
<dbReference type="PaxDb" id="35128-Thaps5289"/>
<organism evidence="1 2">
    <name type="scientific">Thalassiosira pseudonana</name>
    <name type="common">Marine diatom</name>
    <name type="synonym">Cyclotella nana</name>
    <dbReference type="NCBI Taxonomy" id="35128"/>
    <lineage>
        <taxon>Eukaryota</taxon>
        <taxon>Sar</taxon>
        <taxon>Stramenopiles</taxon>
        <taxon>Ochrophyta</taxon>
        <taxon>Bacillariophyta</taxon>
        <taxon>Coscinodiscophyceae</taxon>
        <taxon>Thalassiosirophycidae</taxon>
        <taxon>Thalassiosirales</taxon>
        <taxon>Thalassiosiraceae</taxon>
        <taxon>Thalassiosira</taxon>
    </lineage>
</organism>
<dbReference type="EMBL" id="CM000642">
    <property type="protein sequence ID" value="EED91953.1"/>
    <property type="molecule type" value="Genomic_DNA"/>
</dbReference>
<keyword evidence="2" id="KW-1185">Reference proteome</keyword>